<dbReference type="InterPro" id="IPR012340">
    <property type="entry name" value="NA-bd_OB-fold"/>
</dbReference>
<dbReference type="InterPro" id="IPR036612">
    <property type="entry name" value="KH_dom_type_1_sf"/>
</dbReference>
<dbReference type="CDD" id="cd22525">
    <property type="entry name" value="KH-I_Rrp4_eukar"/>
    <property type="match status" value="1"/>
</dbReference>
<dbReference type="GO" id="GO:0000177">
    <property type="term" value="C:cytoplasmic exosome (RNase complex)"/>
    <property type="evidence" value="ECO:0007669"/>
    <property type="project" value="TreeGrafter"/>
</dbReference>
<dbReference type="SUPFAM" id="SSF110324">
    <property type="entry name" value="Ribosomal L27 protein-like"/>
    <property type="match status" value="1"/>
</dbReference>
<dbReference type="EMBL" id="CAJNNW010026496">
    <property type="protein sequence ID" value="CAE8685884.1"/>
    <property type="molecule type" value="Genomic_DNA"/>
</dbReference>
<dbReference type="SMART" id="SM00316">
    <property type="entry name" value="S1"/>
    <property type="match status" value="1"/>
</dbReference>
<dbReference type="Proteomes" id="UP000626109">
    <property type="component" value="Unassembled WGS sequence"/>
</dbReference>
<feature type="domain" description="S1 motif" evidence="5">
    <location>
        <begin position="94"/>
        <end position="174"/>
    </location>
</feature>
<sequence length="324" mass="35674">AVAVEQRQAGCDSEGSLVLTDSAFPVRPSVAEIPGLRSQLVCPGDVVAAEPGALRGRGVVEREDGKLVATVCGVVEHVNKLLYVRPLKTRYVGAVGDVVVGRIVEVQTERWAVDVGTAQLAYLHIGAIQLPGNVQRRRTDEDTLRMREFFEENDLISAEVQKVGETGELALQTRSNRYGKLQNGALANLPSVYVRRQAQHLVTLQNIGVMAVLGNNGWVWVCAPSKVAGSGRQETLNYSQMDVRYEQVNQDMRERICRVRNAVLCLAAHSLEVTPDSISFVFENSKELDLAAWELLDVARCQAAGLIQALLVQDGQRRFERENE</sequence>
<dbReference type="Pfam" id="PF21266">
    <property type="entry name" value="S1_RRP4"/>
    <property type="match status" value="1"/>
</dbReference>
<organism evidence="6 7">
    <name type="scientific">Polarella glacialis</name>
    <name type="common">Dinoflagellate</name>
    <dbReference type="NCBI Taxonomy" id="89957"/>
    <lineage>
        <taxon>Eukaryota</taxon>
        <taxon>Sar</taxon>
        <taxon>Alveolata</taxon>
        <taxon>Dinophyceae</taxon>
        <taxon>Suessiales</taxon>
        <taxon>Suessiaceae</taxon>
        <taxon>Polarella</taxon>
    </lineage>
</organism>
<keyword evidence="4" id="KW-0694">RNA-binding</keyword>
<evidence type="ECO:0000313" key="6">
    <source>
        <dbReference type="EMBL" id="CAE8685884.1"/>
    </source>
</evidence>
<dbReference type="GO" id="GO:0071034">
    <property type="term" value="P:CUT catabolic process"/>
    <property type="evidence" value="ECO:0007669"/>
    <property type="project" value="TreeGrafter"/>
</dbReference>
<dbReference type="GO" id="GO:0000467">
    <property type="term" value="P:exonucleolytic trimming to generate mature 3'-end of 5.8S rRNA from tricistronic rRNA transcript (SSU-rRNA, 5.8S rRNA, LSU-rRNA)"/>
    <property type="evidence" value="ECO:0007669"/>
    <property type="project" value="TreeGrafter"/>
</dbReference>
<reference evidence="6" key="1">
    <citation type="submission" date="2021-02" db="EMBL/GenBank/DDBJ databases">
        <authorList>
            <person name="Dougan E. K."/>
            <person name="Rhodes N."/>
            <person name="Thang M."/>
            <person name="Chan C."/>
        </authorList>
    </citation>
    <scope>NUCLEOTIDE SEQUENCE</scope>
</reference>
<evidence type="ECO:0000256" key="4">
    <source>
        <dbReference type="ARBA" id="ARBA00022884"/>
    </source>
</evidence>
<dbReference type="CDD" id="cd05789">
    <property type="entry name" value="S1_Rrp4"/>
    <property type="match status" value="1"/>
</dbReference>
<dbReference type="InterPro" id="IPR004088">
    <property type="entry name" value="KH_dom_type_1"/>
</dbReference>
<dbReference type="Gene3D" id="2.40.50.140">
    <property type="entry name" value="Nucleic acid-binding proteins"/>
    <property type="match status" value="1"/>
</dbReference>
<evidence type="ECO:0000256" key="3">
    <source>
        <dbReference type="ARBA" id="ARBA00022835"/>
    </source>
</evidence>
<dbReference type="GO" id="GO:0034475">
    <property type="term" value="P:U4 snRNA 3'-end processing"/>
    <property type="evidence" value="ECO:0007669"/>
    <property type="project" value="TreeGrafter"/>
</dbReference>
<dbReference type="GO" id="GO:0071051">
    <property type="term" value="P:poly(A)-dependent snoRNA 3'-end processing"/>
    <property type="evidence" value="ECO:0007669"/>
    <property type="project" value="TreeGrafter"/>
</dbReference>
<dbReference type="InterPro" id="IPR003029">
    <property type="entry name" value="S1_domain"/>
</dbReference>
<dbReference type="AlphaFoldDB" id="A0A813JXI7"/>
<dbReference type="Pfam" id="PF15985">
    <property type="entry name" value="KH_6"/>
    <property type="match status" value="1"/>
</dbReference>
<dbReference type="PANTHER" id="PTHR21321:SF4">
    <property type="entry name" value="EXOSOME COMPLEX COMPONENT RRP4"/>
    <property type="match status" value="1"/>
</dbReference>
<feature type="non-terminal residue" evidence="6">
    <location>
        <position position="1"/>
    </location>
</feature>
<dbReference type="SUPFAM" id="SSF54791">
    <property type="entry name" value="Eukaryotic type KH-domain (KH-domain type I)"/>
    <property type="match status" value="1"/>
</dbReference>
<dbReference type="Pfam" id="PF14382">
    <property type="entry name" value="ECR1_N"/>
    <property type="match status" value="1"/>
</dbReference>
<comment type="caution">
    <text evidence="6">The sequence shown here is derived from an EMBL/GenBank/DDBJ whole genome shotgun (WGS) entry which is preliminary data.</text>
</comment>
<dbReference type="GO" id="GO:0071038">
    <property type="term" value="P:TRAMP-dependent tRNA surveillance pathway"/>
    <property type="evidence" value="ECO:0007669"/>
    <property type="project" value="TreeGrafter"/>
</dbReference>
<protein>
    <recommendedName>
        <fullName evidence="5">S1 motif domain-containing protein</fullName>
    </recommendedName>
</protein>
<dbReference type="GO" id="GO:0003723">
    <property type="term" value="F:RNA binding"/>
    <property type="evidence" value="ECO:0007669"/>
    <property type="project" value="UniProtKB-KW"/>
</dbReference>
<dbReference type="InterPro" id="IPR025721">
    <property type="entry name" value="Exosome_cplx_N_dom"/>
</dbReference>
<dbReference type="GO" id="GO:0071035">
    <property type="term" value="P:nuclear polyadenylation-dependent rRNA catabolic process"/>
    <property type="evidence" value="ECO:0007669"/>
    <property type="project" value="TreeGrafter"/>
</dbReference>
<evidence type="ECO:0000256" key="2">
    <source>
        <dbReference type="ARBA" id="ARBA00009155"/>
    </source>
</evidence>
<evidence type="ECO:0000313" key="7">
    <source>
        <dbReference type="Proteomes" id="UP000626109"/>
    </source>
</evidence>
<evidence type="ECO:0000259" key="5">
    <source>
        <dbReference type="SMART" id="SM00316"/>
    </source>
</evidence>
<evidence type="ECO:0000256" key="1">
    <source>
        <dbReference type="ARBA" id="ARBA00004123"/>
    </source>
</evidence>
<dbReference type="SUPFAM" id="SSF50249">
    <property type="entry name" value="Nucleic acid-binding proteins"/>
    <property type="match status" value="1"/>
</dbReference>
<comment type="similarity">
    <text evidence="2">Belongs to the RRP4 family.</text>
</comment>
<gene>
    <name evidence="6" type="ORF">PGLA2088_LOCUS24705</name>
</gene>
<comment type="subcellular location">
    <subcellularLocation>
        <location evidence="1">Nucleus</location>
    </subcellularLocation>
</comment>
<dbReference type="PANTHER" id="PTHR21321">
    <property type="entry name" value="PNAS-3 RELATED"/>
    <property type="match status" value="1"/>
</dbReference>
<proteinExistence type="inferred from homology"/>
<dbReference type="InterPro" id="IPR026699">
    <property type="entry name" value="Exosome_RNA_bind1/RRP40/RRP4"/>
</dbReference>
<dbReference type="InterPro" id="IPR048565">
    <property type="entry name" value="S1_RRP4"/>
</dbReference>
<dbReference type="Gene3D" id="2.40.50.100">
    <property type="match status" value="1"/>
</dbReference>
<dbReference type="GO" id="GO:0000176">
    <property type="term" value="C:nuclear exosome (RNase complex)"/>
    <property type="evidence" value="ECO:0007669"/>
    <property type="project" value="TreeGrafter"/>
</dbReference>
<keyword evidence="3" id="KW-0271">Exosome</keyword>
<accession>A0A813JXI7</accession>
<name>A0A813JXI7_POLGL</name>